<evidence type="ECO:0000256" key="1">
    <source>
        <dbReference type="SAM" id="MobiDB-lite"/>
    </source>
</evidence>
<dbReference type="SUPFAM" id="SSF101931">
    <property type="entry name" value="Pym (Within the bgcn gene intron protein, WIBG), N-terminal domain"/>
    <property type="match status" value="1"/>
</dbReference>
<name>A0A4Q0A145_9FUNG</name>
<dbReference type="SMART" id="SM01273">
    <property type="entry name" value="Mago-bind"/>
    <property type="match status" value="1"/>
</dbReference>
<dbReference type="PANTHER" id="PTHR22959">
    <property type="entry name" value="PYM PROTEIN"/>
    <property type="match status" value="1"/>
</dbReference>
<dbReference type="Proteomes" id="UP000268162">
    <property type="component" value="Unassembled WGS sequence"/>
</dbReference>
<gene>
    <name evidence="3" type="ORF">BJ085DRAFT_27489</name>
</gene>
<feature type="compositionally biased region" description="Polar residues" evidence="1">
    <location>
        <begin position="190"/>
        <end position="217"/>
    </location>
</feature>
<feature type="compositionally biased region" description="Basic residues" evidence="1">
    <location>
        <begin position="299"/>
        <end position="309"/>
    </location>
</feature>
<protein>
    <recommendedName>
        <fullName evidence="2">WIBG Mago-binding domain-containing protein</fullName>
    </recommendedName>
</protein>
<proteinExistence type="predicted"/>
<dbReference type="GO" id="GO:1903259">
    <property type="term" value="P:exon-exon junction complex disassembly"/>
    <property type="evidence" value="ECO:0007669"/>
    <property type="project" value="InterPro"/>
</dbReference>
<evidence type="ECO:0000313" key="3">
    <source>
        <dbReference type="EMBL" id="RKP39747.1"/>
    </source>
</evidence>
<dbReference type="AlphaFoldDB" id="A0A4Q0A145"/>
<feature type="compositionally biased region" description="Low complexity" evidence="1">
    <location>
        <begin position="124"/>
        <end position="147"/>
    </location>
</feature>
<evidence type="ECO:0000259" key="2">
    <source>
        <dbReference type="SMART" id="SM01273"/>
    </source>
</evidence>
<feature type="compositionally biased region" description="Polar residues" evidence="1">
    <location>
        <begin position="315"/>
        <end position="326"/>
    </location>
</feature>
<keyword evidence="4" id="KW-1185">Reference proteome</keyword>
<reference evidence="4" key="1">
    <citation type="journal article" date="2018" name="Nat. Microbiol.">
        <title>Leveraging single-cell genomics to expand the fungal tree of life.</title>
        <authorList>
            <person name="Ahrendt S.R."/>
            <person name="Quandt C.A."/>
            <person name="Ciobanu D."/>
            <person name="Clum A."/>
            <person name="Salamov A."/>
            <person name="Andreopoulos B."/>
            <person name="Cheng J.F."/>
            <person name="Woyke T."/>
            <person name="Pelin A."/>
            <person name="Henrissat B."/>
            <person name="Reynolds N.K."/>
            <person name="Benny G.L."/>
            <person name="Smith M.E."/>
            <person name="James T.Y."/>
            <person name="Grigoriev I.V."/>
        </authorList>
    </citation>
    <scope>NUCLEOTIDE SEQUENCE [LARGE SCALE GENOMIC DNA]</scope>
    <source>
        <strain evidence="4">RSA 468</strain>
    </source>
</reference>
<accession>A0A4Q0A145</accession>
<dbReference type="PANTHER" id="PTHR22959:SF0">
    <property type="entry name" value="PARTNER OF Y14 AND MAGO"/>
    <property type="match status" value="1"/>
</dbReference>
<feature type="compositionally biased region" description="Basic and acidic residues" evidence="1">
    <location>
        <begin position="32"/>
        <end position="44"/>
    </location>
</feature>
<dbReference type="GO" id="GO:0035145">
    <property type="term" value="C:exon-exon junction complex"/>
    <property type="evidence" value="ECO:0007669"/>
    <property type="project" value="TreeGrafter"/>
</dbReference>
<feature type="compositionally biased region" description="Low complexity" evidence="1">
    <location>
        <begin position="80"/>
        <end position="96"/>
    </location>
</feature>
<dbReference type="GO" id="GO:0003723">
    <property type="term" value="F:RNA binding"/>
    <property type="evidence" value="ECO:0007669"/>
    <property type="project" value="TreeGrafter"/>
</dbReference>
<sequence length="333" mass="35561">MADHTPVPTSSSSGIVSLDTQQGQIRVIPASRRADGSVRKERVVRAGYVPPEDVPRYRPPHASGGPRSAPASPATSRIRSSTVNNSSSSNNNNNHSPLSAIITRPGAVVDPPTFEPTSPHGDLTSRSTSNSTDSTATTTLPAALSQTRSPRFQPATPTRKQPGGIGGVRNPLAASALQAALFGNRPPLSRDQTATGSNNTRANRSGSETSSTANSAVDNWRIPPVQPLSKTPLVIPNHHSASQNRPTGPRRPSEPHPKSKNPSSHHPKYNLDQGSLAPQRRFLSKPPLNEPDKPVVSSKSHRSNRRPRNSRPPLSTEQTDGENLTNMMGKLQM</sequence>
<dbReference type="Pfam" id="PF09282">
    <property type="entry name" value="Mago-bind"/>
    <property type="match status" value="1"/>
</dbReference>
<dbReference type="InterPro" id="IPR036348">
    <property type="entry name" value="WIBG_N_sf"/>
</dbReference>
<dbReference type="InterPro" id="IPR015362">
    <property type="entry name" value="WIBG_mago-bd"/>
</dbReference>
<dbReference type="InterPro" id="IPR039333">
    <property type="entry name" value="PYM1"/>
</dbReference>
<feature type="domain" description="WIBG Mago-binding" evidence="2">
    <location>
        <begin position="24"/>
        <end position="50"/>
    </location>
</feature>
<feature type="compositionally biased region" description="Polar residues" evidence="1">
    <location>
        <begin position="7"/>
        <end position="24"/>
    </location>
</feature>
<dbReference type="GO" id="GO:0005737">
    <property type="term" value="C:cytoplasm"/>
    <property type="evidence" value="ECO:0007669"/>
    <property type="project" value="TreeGrafter"/>
</dbReference>
<dbReference type="EMBL" id="ML002246">
    <property type="protein sequence ID" value="RKP39747.1"/>
    <property type="molecule type" value="Genomic_DNA"/>
</dbReference>
<organism evidence="3 4">
    <name type="scientific">Dimargaris cristalligena</name>
    <dbReference type="NCBI Taxonomy" id="215637"/>
    <lineage>
        <taxon>Eukaryota</taxon>
        <taxon>Fungi</taxon>
        <taxon>Fungi incertae sedis</taxon>
        <taxon>Zoopagomycota</taxon>
        <taxon>Kickxellomycotina</taxon>
        <taxon>Dimargaritomycetes</taxon>
        <taxon>Dimargaritales</taxon>
        <taxon>Dimargaritaceae</taxon>
        <taxon>Dimargaris</taxon>
    </lineage>
</organism>
<evidence type="ECO:0000313" key="4">
    <source>
        <dbReference type="Proteomes" id="UP000268162"/>
    </source>
</evidence>
<feature type="region of interest" description="Disordered" evidence="1">
    <location>
        <begin position="1"/>
        <end position="333"/>
    </location>
</feature>